<keyword evidence="2" id="KW-1185">Reference proteome</keyword>
<reference evidence="1" key="1">
    <citation type="submission" date="2022-03" db="EMBL/GenBank/DDBJ databases">
        <title>Identification of a novel bacterium isolated from mangrove sediments.</title>
        <authorList>
            <person name="Pan X."/>
        </authorList>
    </citation>
    <scope>NUCLEOTIDE SEQUENCE</scope>
    <source>
        <strain evidence="1">B1949</strain>
    </source>
</reference>
<proteinExistence type="predicted"/>
<name>A0ABT0BJF2_9SPHN</name>
<feature type="non-terminal residue" evidence="1">
    <location>
        <position position="1"/>
    </location>
</feature>
<dbReference type="EMBL" id="JALHLF010000273">
    <property type="protein sequence ID" value="MCJ2185181.1"/>
    <property type="molecule type" value="Genomic_DNA"/>
</dbReference>
<dbReference type="Proteomes" id="UP001162881">
    <property type="component" value="Unassembled WGS sequence"/>
</dbReference>
<dbReference type="GO" id="GO:0004497">
    <property type="term" value="F:monooxygenase activity"/>
    <property type="evidence" value="ECO:0007669"/>
    <property type="project" value="UniProtKB-KW"/>
</dbReference>
<evidence type="ECO:0000313" key="2">
    <source>
        <dbReference type="Proteomes" id="UP001162881"/>
    </source>
</evidence>
<protein>
    <submittedName>
        <fullName evidence="1">Monooxygenase</fullName>
    </submittedName>
</protein>
<gene>
    <name evidence="1" type="ORF">MTR62_21190</name>
</gene>
<evidence type="ECO:0000313" key="1">
    <source>
        <dbReference type="EMBL" id="MCJ2185181.1"/>
    </source>
</evidence>
<dbReference type="Gene3D" id="3.40.30.120">
    <property type="match status" value="1"/>
</dbReference>
<accession>A0ABT0BJF2</accession>
<comment type="caution">
    <text evidence="1">The sequence shown here is derived from an EMBL/GenBank/DDBJ whole genome shotgun (WGS) entry which is preliminary data.</text>
</comment>
<keyword evidence="1" id="KW-0503">Monooxygenase</keyword>
<keyword evidence="1" id="KW-0560">Oxidoreductase</keyword>
<sequence length="108" mass="11169">VVLGSTPAGGARFVQPVLDDGRKLDDRVGGGWRLFVRSAALACPVADGRCTVVADLPDGGALTAWLDAHGVDAVLVRPDHYVFGTASGSAAPLLAARDAWLFNPMEIA</sequence>
<organism evidence="1 2">
    <name type="scientific">Novosphingobium organovorum</name>
    <dbReference type="NCBI Taxonomy" id="2930092"/>
    <lineage>
        <taxon>Bacteria</taxon>
        <taxon>Pseudomonadati</taxon>
        <taxon>Pseudomonadota</taxon>
        <taxon>Alphaproteobacteria</taxon>
        <taxon>Sphingomonadales</taxon>
        <taxon>Sphingomonadaceae</taxon>
        <taxon>Novosphingobium</taxon>
    </lineage>
</organism>